<feature type="region of interest" description="Disordered" evidence="2">
    <location>
        <begin position="382"/>
        <end position="423"/>
    </location>
</feature>
<feature type="compositionally biased region" description="Low complexity" evidence="2">
    <location>
        <begin position="156"/>
        <end position="170"/>
    </location>
</feature>
<dbReference type="InterPro" id="IPR001138">
    <property type="entry name" value="Zn2Cys6_DnaBD"/>
</dbReference>
<feature type="domain" description="Zn(2)-C6 fungal-type" evidence="3">
    <location>
        <begin position="72"/>
        <end position="106"/>
    </location>
</feature>
<feature type="compositionally biased region" description="Low complexity" evidence="2">
    <location>
        <begin position="251"/>
        <end position="262"/>
    </location>
</feature>
<accession>A0AB34KZ63</accession>
<evidence type="ECO:0000256" key="2">
    <source>
        <dbReference type="SAM" id="MobiDB-lite"/>
    </source>
</evidence>
<keyword evidence="1" id="KW-0539">Nucleus</keyword>
<organism evidence="4 5">
    <name type="scientific">Cladosporium halotolerans</name>
    <dbReference type="NCBI Taxonomy" id="1052096"/>
    <lineage>
        <taxon>Eukaryota</taxon>
        <taxon>Fungi</taxon>
        <taxon>Dikarya</taxon>
        <taxon>Ascomycota</taxon>
        <taxon>Pezizomycotina</taxon>
        <taxon>Dothideomycetes</taxon>
        <taxon>Dothideomycetidae</taxon>
        <taxon>Cladosporiales</taxon>
        <taxon>Cladosporiaceae</taxon>
        <taxon>Cladosporium</taxon>
    </lineage>
</organism>
<evidence type="ECO:0000313" key="5">
    <source>
        <dbReference type="Proteomes" id="UP000803884"/>
    </source>
</evidence>
<feature type="region of interest" description="Disordered" evidence="2">
    <location>
        <begin position="245"/>
        <end position="314"/>
    </location>
</feature>
<dbReference type="Gene3D" id="4.10.240.10">
    <property type="entry name" value="Zn(2)-C6 fungal-type DNA-binding domain"/>
    <property type="match status" value="1"/>
</dbReference>
<protein>
    <recommendedName>
        <fullName evidence="3">Zn(2)-C6 fungal-type domain-containing protein</fullName>
    </recommendedName>
</protein>
<keyword evidence="5" id="KW-1185">Reference proteome</keyword>
<dbReference type="SUPFAM" id="SSF57701">
    <property type="entry name" value="Zn2/Cys6 DNA-binding domain"/>
    <property type="match status" value="1"/>
</dbReference>
<dbReference type="EMBL" id="JAAQHG020000003">
    <property type="protein sequence ID" value="KAL1590288.1"/>
    <property type="molecule type" value="Genomic_DNA"/>
</dbReference>
<dbReference type="AlphaFoldDB" id="A0AB34KZ63"/>
<dbReference type="Proteomes" id="UP000803884">
    <property type="component" value="Unassembled WGS sequence"/>
</dbReference>
<dbReference type="RefSeq" id="XP_069233393.1">
    <property type="nucleotide sequence ID" value="XM_069369632.1"/>
</dbReference>
<sequence>MVLCTAQPISAFHSGSSRLRDCPSSAEPQAHIKKLSTFDPDLTLHSPVADSSMSDSEDKKRNKLGYQRISIACAHCRRRKIRCLLAEGDPQERCQNCIRLKKDCVFYPVDQQQALDNRSQSGVKPGPGSLPSSAVSPSPPELASGRPFERSRQYGSFPSLPSLPSNAPPSFGMPLGSGSALQPQGEFVPPFPGHGVPSSDGVGIPPSDYAFQQAHADGQRPWEHVSDMNSQTPPMHRMRDSMQPQYWRSSPTAPTADFAPFPNGGSPMSHMPQDPSFPYTVPNAQGLYPSHSHRSTSYGQMPEAGHSSYMQSTAAYPPQPAQEVQPMHHSGAATFPPADGRHTPVMTTGPGHTSAPGGTPIMPYGQANPFMFQSQGAVTASPIPGQLPYGTSHWYGDNPHYAQADHDGRSPTDQRSFPGKQHR</sequence>
<dbReference type="SMART" id="SM00066">
    <property type="entry name" value="GAL4"/>
    <property type="match status" value="1"/>
</dbReference>
<feature type="region of interest" description="Disordered" evidence="2">
    <location>
        <begin position="115"/>
        <end position="206"/>
    </location>
</feature>
<dbReference type="PROSITE" id="PS50048">
    <property type="entry name" value="ZN2_CY6_FUNGAL_2"/>
    <property type="match status" value="1"/>
</dbReference>
<feature type="compositionally biased region" description="Low complexity" evidence="2">
    <location>
        <begin position="126"/>
        <end position="144"/>
    </location>
</feature>
<name>A0AB34KZ63_9PEZI</name>
<gene>
    <name evidence="4" type="ORF">WHR41_01026</name>
</gene>
<dbReference type="CDD" id="cd00067">
    <property type="entry name" value="GAL4"/>
    <property type="match status" value="1"/>
</dbReference>
<dbReference type="InterPro" id="IPR036864">
    <property type="entry name" value="Zn2-C6_fun-type_DNA-bd_sf"/>
</dbReference>
<comment type="caution">
    <text evidence="4">The sequence shown here is derived from an EMBL/GenBank/DDBJ whole genome shotgun (WGS) entry which is preliminary data.</text>
</comment>
<dbReference type="GO" id="GO:0008270">
    <property type="term" value="F:zinc ion binding"/>
    <property type="evidence" value="ECO:0007669"/>
    <property type="project" value="InterPro"/>
</dbReference>
<proteinExistence type="predicted"/>
<dbReference type="GeneID" id="96002470"/>
<evidence type="ECO:0000313" key="4">
    <source>
        <dbReference type="EMBL" id="KAL1590288.1"/>
    </source>
</evidence>
<dbReference type="PROSITE" id="PS00463">
    <property type="entry name" value="ZN2_CY6_FUNGAL_1"/>
    <property type="match status" value="1"/>
</dbReference>
<feature type="compositionally biased region" description="Basic and acidic residues" evidence="2">
    <location>
        <begin position="403"/>
        <end position="412"/>
    </location>
</feature>
<reference evidence="4 5" key="1">
    <citation type="journal article" date="2020" name="Microbiol. Resour. Announc.">
        <title>Draft Genome Sequence of a Cladosporium Species Isolated from the Mesophotic Ascidian Didemnum maculosum.</title>
        <authorList>
            <person name="Gioti A."/>
            <person name="Siaperas R."/>
            <person name="Nikolaivits E."/>
            <person name="Le Goff G."/>
            <person name="Ouazzani J."/>
            <person name="Kotoulas G."/>
            <person name="Topakas E."/>
        </authorList>
    </citation>
    <scope>NUCLEOTIDE SEQUENCE [LARGE SCALE GENOMIC DNA]</scope>
    <source>
        <strain evidence="4 5">TM138-S3</strain>
    </source>
</reference>
<dbReference type="GO" id="GO:0000981">
    <property type="term" value="F:DNA-binding transcription factor activity, RNA polymerase II-specific"/>
    <property type="evidence" value="ECO:0007669"/>
    <property type="project" value="InterPro"/>
</dbReference>
<evidence type="ECO:0000259" key="3">
    <source>
        <dbReference type="PROSITE" id="PS50048"/>
    </source>
</evidence>
<evidence type="ECO:0000256" key="1">
    <source>
        <dbReference type="ARBA" id="ARBA00023242"/>
    </source>
</evidence>
<dbReference type="Pfam" id="PF00172">
    <property type="entry name" value="Zn_clus"/>
    <property type="match status" value="1"/>
</dbReference>